<evidence type="ECO:0000256" key="1">
    <source>
        <dbReference type="SAM" id="MobiDB-lite"/>
    </source>
</evidence>
<protein>
    <submittedName>
        <fullName evidence="2">Uncharacterized protein</fullName>
    </submittedName>
</protein>
<feature type="region of interest" description="Disordered" evidence="1">
    <location>
        <begin position="144"/>
        <end position="220"/>
    </location>
</feature>
<organism evidence="2 3">
    <name type="scientific">Pycnoporus cinnabarinus</name>
    <name type="common">Cinnabar-red polypore</name>
    <name type="synonym">Trametes cinnabarina</name>
    <dbReference type="NCBI Taxonomy" id="5643"/>
    <lineage>
        <taxon>Eukaryota</taxon>
        <taxon>Fungi</taxon>
        <taxon>Dikarya</taxon>
        <taxon>Basidiomycota</taxon>
        <taxon>Agaricomycotina</taxon>
        <taxon>Agaricomycetes</taxon>
        <taxon>Polyporales</taxon>
        <taxon>Polyporaceae</taxon>
        <taxon>Trametes</taxon>
    </lineage>
</organism>
<accession>A0A060SIF1</accession>
<feature type="region of interest" description="Disordered" evidence="1">
    <location>
        <begin position="524"/>
        <end position="591"/>
    </location>
</feature>
<evidence type="ECO:0000313" key="2">
    <source>
        <dbReference type="EMBL" id="CDO74267.1"/>
    </source>
</evidence>
<feature type="compositionally biased region" description="Polar residues" evidence="1">
    <location>
        <begin position="172"/>
        <end position="185"/>
    </location>
</feature>
<dbReference type="AlphaFoldDB" id="A0A060SIF1"/>
<dbReference type="Proteomes" id="UP000029665">
    <property type="component" value="Unassembled WGS sequence"/>
</dbReference>
<comment type="caution">
    <text evidence="2">The sequence shown here is derived from an EMBL/GenBank/DDBJ whole genome shotgun (WGS) entry which is preliminary data.</text>
</comment>
<feature type="compositionally biased region" description="Polar residues" evidence="1">
    <location>
        <begin position="8"/>
        <end position="24"/>
    </location>
</feature>
<proteinExistence type="predicted"/>
<dbReference type="OrthoDB" id="2723743at2759"/>
<dbReference type="OMA" id="EWESEAW"/>
<dbReference type="STRING" id="5643.A0A060SIF1"/>
<name>A0A060SIF1_PYCCI</name>
<keyword evidence="3" id="KW-1185">Reference proteome</keyword>
<sequence length="1068" mass="117996">MDPHRTNSVDNGSGSHSLPTSLSRATERPSTAPPRRTISRPSLPDRPPTARPIVLVPDNTIFEDLSSQPQVVIGSKRSARPPALLNEKNRREQETDWARPLLPQDPAPAFKNPIRRRKSIPRKSYSAKDGEVLSTMWDSFALRPAIPETPEPGDASSTGDPRNALPPPQDVEMSQQEPNNPNLPSGIQYPNLRQTREPSQQPHITPPAALPSYVLQPDHRGVPEGQLVQHNVAAAVPAVEPPIQGHRNQYPTLEGAPPGLPPPFPPQVPPPGYPNAQGALPGPAPGHQNWQFDQQVPAPPHHAPEARGEGHPVGQAFPNHQIMVQRKLDPPPAHQNLQGDLEANGMQRYALLPPKARNAQPPQDPMRHQVFAQPHPGYGGHVTLAHPFPQPAAGLQPLRFLDGRHQATQRGSLVARNGGSYEDHPNVAQSGQLLYASQDGRGHAQQGVLSTQHTHADMANQGAIQQLLLQLHPALRQQVLASLMGAQDAASSSTSAAYYHEPDEPVDLEASQPRPGYVHQPAVLAASQPPPNNIGSSQHAQFPTARADGDRGRPQADEMEIDRNDGPRPDKGKQRVTTAVETAPPGVSVPQAAQPNLTMLLIDQVQTFREDLRAQSRVQQELVKAVKGLGQKLGKVDGNPSSSIPLAGQNAAVLQTPRSKRSAQASKAMSMRTQLARFEQEDFTAEIDAVVSDDDAAPMHSRSGVSPTKASHAPMGHFPRHFGVKAAIPKIPPTTPREEALMLQAMSKEEKQDPERTFVLRLQFAVRAHLLYLLKVDSLDQIGAKYPSLTDEELAAYEELPFPRINAQNFRIDFKRGWRRCSLNREASSFFVQHFLESVAGGQYRSPPIPSRYFTPTQVELALDSHMDHARAKWKEAVKPAPKYKVDLRAEQKRISSRQKTLYVARTHVLDVYKLDEHIELLAKLEPRHMSGDEAKTDMDRLTGVFVIIEAAWQSEQMKTFLCQLDVLYAVEFMKPSGGRLSSGKPPRQRIVRPDSRTVDSAAPAGLWRNCYDERWLSRQREHFIKGLQIIDEDYDFKLDMDAALNRRNEQMEVELQGTNAPEADLSD</sequence>
<gene>
    <name evidence="2" type="ORF">BN946_scf184646.g1</name>
</gene>
<feature type="compositionally biased region" description="Basic and acidic residues" evidence="1">
    <location>
        <begin position="87"/>
        <end position="97"/>
    </location>
</feature>
<feature type="region of interest" description="Disordered" evidence="1">
    <location>
        <begin position="274"/>
        <end position="316"/>
    </location>
</feature>
<evidence type="ECO:0000313" key="3">
    <source>
        <dbReference type="Proteomes" id="UP000029665"/>
    </source>
</evidence>
<feature type="region of interest" description="Disordered" evidence="1">
    <location>
        <begin position="1"/>
        <end position="126"/>
    </location>
</feature>
<dbReference type="EMBL" id="CCBP010000143">
    <property type="protein sequence ID" value="CDO74267.1"/>
    <property type="molecule type" value="Genomic_DNA"/>
</dbReference>
<feature type="compositionally biased region" description="Basic and acidic residues" evidence="1">
    <location>
        <begin position="547"/>
        <end position="573"/>
    </location>
</feature>
<dbReference type="HOGENOM" id="CLU_288054_0_0_1"/>
<feature type="compositionally biased region" description="Polar residues" evidence="1">
    <location>
        <begin position="191"/>
        <end position="203"/>
    </location>
</feature>
<reference evidence="2" key="1">
    <citation type="submission" date="2014-01" db="EMBL/GenBank/DDBJ databases">
        <title>The genome of the white-rot fungus Pycnoporus cinnabarinus: a basidiomycete model with a versatile arsenal for lignocellulosic biomass breakdown.</title>
        <authorList>
            <person name="Levasseur A."/>
            <person name="Lomascolo A."/>
            <person name="Ruiz-Duenas F.J."/>
            <person name="Uzan E."/>
            <person name="Piumi F."/>
            <person name="Kues U."/>
            <person name="Ram A.F.J."/>
            <person name="Murat C."/>
            <person name="Haon M."/>
            <person name="Benoit I."/>
            <person name="Arfi Y."/>
            <person name="Chevret D."/>
            <person name="Drula E."/>
            <person name="Kwon M.J."/>
            <person name="Gouret P."/>
            <person name="Lesage-Meessen L."/>
            <person name="Lombard V."/>
            <person name="Mariette J."/>
            <person name="Noirot C."/>
            <person name="Park J."/>
            <person name="Patyshakuliyeva A."/>
            <person name="Wieneger R.A.B."/>
            <person name="Wosten H.A.B."/>
            <person name="Martin F."/>
            <person name="Coutinho P.M."/>
            <person name="de Vries R."/>
            <person name="Martinez A.T."/>
            <person name="Klopp C."/>
            <person name="Pontarotti P."/>
            <person name="Henrissat B."/>
            <person name="Record E."/>
        </authorList>
    </citation>
    <scope>NUCLEOTIDE SEQUENCE [LARGE SCALE GENOMIC DNA]</scope>
    <source>
        <strain evidence="2">BRFM137</strain>
    </source>
</reference>